<keyword evidence="3" id="KW-1185">Reference proteome</keyword>
<dbReference type="AlphaFoldDB" id="A0AAN6GNK5"/>
<name>A0AAN6GNK5_9BASI</name>
<organism evidence="2 3">
    <name type="scientific">Tilletia horrida</name>
    <dbReference type="NCBI Taxonomy" id="155126"/>
    <lineage>
        <taxon>Eukaryota</taxon>
        <taxon>Fungi</taxon>
        <taxon>Dikarya</taxon>
        <taxon>Basidiomycota</taxon>
        <taxon>Ustilaginomycotina</taxon>
        <taxon>Exobasidiomycetes</taxon>
        <taxon>Tilletiales</taxon>
        <taxon>Tilletiaceae</taxon>
        <taxon>Tilletia</taxon>
    </lineage>
</organism>
<evidence type="ECO:0000313" key="3">
    <source>
        <dbReference type="Proteomes" id="UP001176517"/>
    </source>
</evidence>
<accession>A0AAN6GNK5</accession>
<protein>
    <submittedName>
        <fullName evidence="2">Uncharacterized protein</fullName>
    </submittedName>
</protein>
<reference evidence="2" key="1">
    <citation type="journal article" date="2023" name="PhytoFront">
        <title>Draft Genome Resources of Seven Strains of Tilletia horrida, Causal Agent of Kernel Smut of Rice.</title>
        <authorList>
            <person name="Khanal S."/>
            <person name="Antony Babu S."/>
            <person name="Zhou X.G."/>
        </authorList>
    </citation>
    <scope>NUCLEOTIDE SEQUENCE</scope>
    <source>
        <strain evidence="2">TX6</strain>
    </source>
</reference>
<feature type="signal peptide" evidence="1">
    <location>
        <begin position="1"/>
        <end position="20"/>
    </location>
</feature>
<evidence type="ECO:0000313" key="2">
    <source>
        <dbReference type="EMBL" id="KAK0548898.1"/>
    </source>
</evidence>
<dbReference type="EMBL" id="JAPDMZ010000125">
    <property type="protein sequence ID" value="KAK0548898.1"/>
    <property type="molecule type" value="Genomic_DNA"/>
</dbReference>
<proteinExistence type="predicted"/>
<dbReference type="Proteomes" id="UP001176517">
    <property type="component" value="Unassembled WGS sequence"/>
</dbReference>
<evidence type="ECO:0000256" key="1">
    <source>
        <dbReference type="SAM" id="SignalP"/>
    </source>
</evidence>
<gene>
    <name evidence="2" type="ORF">OC846_004309</name>
</gene>
<feature type="chain" id="PRO_5042987564" evidence="1">
    <location>
        <begin position="21"/>
        <end position="345"/>
    </location>
</feature>
<keyword evidence="1" id="KW-0732">Signal</keyword>
<comment type="caution">
    <text evidence="2">The sequence shown here is derived from an EMBL/GenBank/DDBJ whole genome shotgun (WGS) entry which is preliminary data.</text>
</comment>
<sequence>MQIKLATVAAAILLSSSALAASVPSPALYDRALSKPSVIKAIEAEISKLTPVIIADRDAIIKVLSDPKATKSQIDAVLSQLNKDIEAAEPEVEKLLKEAKKVGLTAKDLAAILKYAQPDIKQIFELPGVTVKVTRGVTLSSAEIEKEIAAAIKQLTPIITADEAALVKLLKAPNATAAAIAKAYKKLEADLEAAAPKFEALFKEALKVGLTKLDIEKLFKDVAPEIKKFLESLPGLKVTISTRGAPALTKAGVIAAIEKAIKAAIKTLTADKEALIAVLKDPKHTAAQVEAAYAQIKKDLAALLPKAKTLVEEAKKVGLTLTDLEKILKDLGADDALTKSFVQYY</sequence>